<dbReference type="PANTHER" id="PTHR33050">
    <property type="entry name" value="REVERSE TRANSCRIPTASE DOMAIN-CONTAINING PROTEIN"/>
    <property type="match status" value="1"/>
</dbReference>
<evidence type="ECO:0000313" key="1">
    <source>
        <dbReference type="EMBL" id="KAA6370283.1"/>
    </source>
</evidence>
<dbReference type="Proteomes" id="UP000324800">
    <property type="component" value="Unassembled WGS sequence"/>
</dbReference>
<reference evidence="1 2" key="1">
    <citation type="submission" date="2019-03" db="EMBL/GenBank/DDBJ databases">
        <title>Single cell metagenomics reveals metabolic interactions within the superorganism composed of flagellate Streblomastix strix and complex community of Bacteroidetes bacteria on its surface.</title>
        <authorList>
            <person name="Treitli S.C."/>
            <person name="Kolisko M."/>
            <person name="Husnik F."/>
            <person name="Keeling P."/>
            <person name="Hampl V."/>
        </authorList>
    </citation>
    <scope>NUCLEOTIDE SEQUENCE [LARGE SCALE GENOMIC DNA]</scope>
    <source>
        <strain evidence="1">ST1C</strain>
    </source>
</reference>
<evidence type="ECO:0000313" key="2">
    <source>
        <dbReference type="Proteomes" id="UP000324800"/>
    </source>
</evidence>
<evidence type="ECO:0008006" key="3">
    <source>
        <dbReference type="Google" id="ProtNLM"/>
    </source>
</evidence>
<sequence>RKQVTSLQIETDNSSTSYPLNRGAAAASLRKLTDRILKIAEDLNIQIHSFHIKGKTNIIPDSLSRLATSGDYFLKQEILQEALMMLRIKPTVDMFANRRNKKFRRFASLVQDNQAIAQDCLSIPWSQELPYLHPPILLIQQTINKVIKERITAVLVAPYWPAQPWWLCMYKITKRFVIVEESSNVLKIGVRMRKQKKHLPPGKMMIAVIEGREENRYSNGLYNKEDQIMKQFKELQMAGIAHGGDID</sequence>
<dbReference type="InterPro" id="IPR052055">
    <property type="entry name" value="Hepadnavirus_pol/RT"/>
</dbReference>
<dbReference type="PANTHER" id="PTHR33050:SF7">
    <property type="entry name" value="RIBONUCLEASE H"/>
    <property type="match status" value="1"/>
</dbReference>
<proteinExistence type="predicted"/>
<gene>
    <name evidence="1" type="ORF">EZS28_034192</name>
</gene>
<dbReference type="EMBL" id="SNRW01015543">
    <property type="protein sequence ID" value="KAA6370283.1"/>
    <property type="molecule type" value="Genomic_DNA"/>
</dbReference>
<organism evidence="1 2">
    <name type="scientific">Streblomastix strix</name>
    <dbReference type="NCBI Taxonomy" id="222440"/>
    <lineage>
        <taxon>Eukaryota</taxon>
        <taxon>Metamonada</taxon>
        <taxon>Preaxostyla</taxon>
        <taxon>Oxymonadida</taxon>
        <taxon>Streblomastigidae</taxon>
        <taxon>Streblomastix</taxon>
    </lineage>
</organism>
<comment type="caution">
    <text evidence="1">The sequence shown here is derived from an EMBL/GenBank/DDBJ whole genome shotgun (WGS) entry which is preliminary data.</text>
</comment>
<dbReference type="OrthoDB" id="2897838at2759"/>
<accession>A0A5J4UJ90</accession>
<protein>
    <recommendedName>
        <fullName evidence="3">Reverse transcriptase RNase H-like domain-containing protein</fullName>
    </recommendedName>
</protein>
<feature type="non-terminal residue" evidence="1">
    <location>
        <position position="1"/>
    </location>
</feature>
<name>A0A5J4UJ90_9EUKA</name>
<dbReference type="AlphaFoldDB" id="A0A5J4UJ90"/>